<reference evidence="1 2" key="1">
    <citation type="journal article" date="2019" name="Front. Microbiol.">
        <title>Genomes of Neutrophilic Sulfur-Oxidizing Chemolithoautotrophs Representing 9 Proteobacterial Species From 8 Genera.</title>
        <authorList>
            <person name="Watanabe T."/>
            <person name="Kojima H."/>
            <person name="Umezawa K."/>
            <person name="Hori C."/>
            <person name="Takasuka T.E."/>
            <person name="Kato Y."/>
            <person name="Fukui M."/>
        </authorList>
    </citation>
    <scope>NUCLEOTIDE SEQUENCE [LARGE SCALE GENOMIC DNA]</scope>
    <source>
        <strain evidence="1 2">TTN</strain>
    </source>
</reference>
<protein>
    <submittedName>
        <fullName evidence="1">Uncharacterized protein</fullName>
    </submittedName>
</protein>
<accession>A0A401JZN7</accession>
<dbReference type="EMBL" id="BGOW01000033">
    <property type="protein sequence ID" value="GCB02074.1"/>
    <property type="molecule type" value="Genomic_DNA"/>
</dbReference>
<comment type="caution">
    <text evidence="1">The sequence shown here is derived from an EMBL/GenBank/DDBJ whole genome shotgun (WGS) entry which is preliminary data.</text>
</comment>
<gene>
    <name evidence="1" type="ORF">SFMTTN_2891</name>
</gene>
<keyword evidence="2" id="KW-1185">Reference proteome</keyword>
<organism evidence="1 2">
    <name type="scientific">Sulfuriferula multivorans</name>
    <dbReference type="NCBI Taxonomy" id="1559896"/>
    <lineage>
        <taxon>Bacteria</taxon>
        <taxon>Pseudomonadati</taxon>
        <taxon>Pseudomonadota</taxon>
        <taxon>Betaproteobacteria</taxon>
        <taxon>Nitrosomonadales</taxon>
        <taxon>Sulfuricellaceae</taxon>
        <taxon>Sulfuriferula</taxon>
    </lineage>
</organism>
<dbReference type="AlphaFoldDB" id="A0A401JZN7"/>
<evidence type="ECO:0000313" key="2">
    <source>
        <dbReference type="Proteomes" id="UP000286806"/>
    </source>
</evidence>
<evidence type="ECO:0000313" key="1">
    <source>
        <dbReference type="EMBL" id="GCB02074.1"/>
    </source>
</evidence>
<dbReference type="Proteomes" id="UP000286806">
    <property type="component" value="Unassembled WGS sequence"/>
</dbReference>
<proteinExistence type="predicted"/>
<name>A0A401JZN7_9PROT</name>
<sequence>MKALLFPVAGLSPLKRLFRNFNKFNIFPIFGRIDQSKDI</sequence>